<gene>
    <name evidence="2" type="ORF">LSALG_LOCUS5656</name>
</gene>
<keyword evidence="3" id="KW-1185">Reference proteome</keyword>
<evidence type="ECO:0008006" key="4">
    <source>
        <dbReference type="Google" id="ProtNLM"/>
    </source>
</evidence>
<evidence type="ECO:0000256" key="1">
    <source>
        <dbReference type="SAM" id="SignalP"/>
    </source>
</evidence>
<dbReference type="EMBL" id="OX465086">
    <property type="protein sequence ID" value="CAI9265030.1"/>
    <property type="molecule type" value="Genomic_DNA"/>
</dbReference>
<evidence type="ECO:0000313" key="2">
    <source>
        <dbReference type="EMBL" id="CAI9265030.1"/>
    </source>
</evidence>
<feature type="chain" id="PRO_5041206525" description="Secreted protein" evidence="1">
    <location>
        <begin position="21"/>
        <end position="77"/>
    </location>
</feature>
<sequence length="77" mass="9152">MHSKAGNLLIVLFCIPLRLPKLLNSTSRISSNLLANQTSDYLCFFYWISKWILQFHWRNLYQKASFNLSFLLPIHQH</sequence>
<accession>A0AA35VF46</accession>
<dbReference type="AlphaFoldDB" id="A0AA35VF46"/>
<protein>
    <recommendedName>
        <fullName evidence="4">Secreted protein</fullName>
    </recommendedName>
</protein>
<reference evidence="2" key="1">
    <citation type="submission" date="2023-04" db="EMBL/GenBank/DDBJ databases">
        <authorList>
            <person name="Vijverberg K."/>
            <person name="Xiong W."/>
            <person name="Schranz E."/>
        </authorList>
    </citation>
    <scope>NUCLEOTIDE SEQUENCE</scope>
</reference>
<proteinExistence type="predicted"/>
<keyword evidence="1" id="KW-0732">Signal</keyword>
<dbReference type="Proteomes" id="UP001177003">
    <property type="component" value="Chromosome 0"/>
</dbReference>
<evidence type="ECO:0000313" key="3">
    <source>
        <dbReference type="Proteomes" id="UP001177003"/>
    </source>
</evidence>
<name>A0AA35VF46_LACSI</name>
<feature type="signal peptide" evidence="1">
    <location>
        <begin position="1"/>
        <end position="20"/>
    </location>
</feature>
<organism evidence="2 3">
    <name type="scientific">Lactuca saligna</name>
    <name type="common">Willowleaf lettuce</name>
    <dbReference type="NCBI Taxonomy" id="75948"/>
    <lineage>
        <taxon>Eukaryota</taxon>
        <taxon>Viridiplantae</taxon>
        <taxon>Streptophyta</taxon>
        <taxon>Embryophyta</taxon>
        <taxon>Tracheophyta</taxon>
        <taxon>Spermatophyta</taxon>
        <taxon>Magnoliopsida</taxon>
        <taxon>eudicotyledons</taxon>
        <taxon>Gunneridae</taxon>
        <taxon>Pentapetalae</taxon>
        <taxon>asterids</taxon>
        <taxon>campanulids</taxon>
        <taxon>Asterales</taxon>
        <taxon>Asteraceae</taxon>
        <taxon>Cichorioideae</taxon>
        <taxon>Cichorieae</taxon>
        <taxon>Lactucinae</taxon>
        <taxon>Lactuca</taxon>
    </lineage>
</organism>